<dbReference type="InterPro" id="IPR035940">
    <property type="entry name" value="CAP_sf"/>
</dbReference>
<sequence length="755" mass="82926">MEREMEKKLGKSVVATGIAATTLISGVVGNHVNADELTKPSHRSEQNDLEVTEIQKDLAKAQVDAQKEVVEKAKDELEKAQETSQNTQAQLNQAKEINKEASPEAVAEAKAEVNKAEAEVNAKQASLDNSQNQELPSEQAVQQQENVVVGQRTLVDVAEREYNEAKAPIVREEQELAQAKAEEEQANQELAAKQANLAAVQQNIANSPSNTANLEKAIQTNQNEINQIQTAINQKEAELANTPQTETTTQAANTYQELLQNLQSQGATQEIRDAAANALALYKRSQAEDGLTVGSDSTSSATLENNLKAVEVIRAINNYRAQAGLPPLYVDPYANVASQIQSAFFEQNGRHMFKYIKNENVAISFTPKASVDFWYSEKALYQEIAARYNLPTDESQLDANNIYMKIGAAEFARVGHYLQMLDNKATAISASYNTVPNQYSSTNGTATVGFHQVGNLNQRLQNGTLMSLADYENLLASARQTRTNTNEKYAALRNEIAALKVEKTNREVRAGILNSQLNDLQSQSSDQAQLLANAQYQLLNAQDRVAAAARNTADKQQALENATRRYEAELEPKRLALDLAREKLAAESSKLESLRAALQSTKANTIEARKQLIDSQVRLKQVQERAKQLAQAPQQLSKARKAVASAKADLAAKETKYKAEESLLELYQEVHARLEAKHNQLRAKNATKETAKDQPVDAKNVYQGEAIHQTQDKSSKTKQNVSATGVKTEQIGIIAAVAGFFGLAGVALKRFRKKS</sequence>
<evidence type="ECO:0000313" key="5">
    <source>
        <dbReference type="EMBL" id="KXT72918.1"/>
    </source>
</evidence>
<dbReference type="InterPro" id="IPR014044">
    <property type="entry name" value="CAP_dom"/>
</dbReference>
<feature type="compositionally biased region" description="Polar residues" evidence="2">
    <location>
        <begin position="124"/>
        <end position="136"/>
    </location>
</feature>
<evidence type="ECO:0000256" key="2">
    <source>
        <dbReference type="SAM" id="MobiDB-lite"/>
    </source>
</evidence>
<feature type="region of interest" description="Disordered" evidence="2">
    <location>
        <begin position="120"/>
        <end position="142"/>
    </location>
</feature>
<feature type="region of interest" description="Disordered" evidence="2">
    <location>
        <begin position="29"/>
        <end position="48"/>
    </location>
</feature>
<evidence type="ECO:0000256" key="3">
    <source>
        <dbReference type="SAM" id="Phobius"/>
    </source>
</evidence>
<keyword evidence="3" id="KW-0812">Transmembrane</keyword>
<keyword evidence="3" id="KW-1133">Transmembrane helix</keyword>
<keyword evidence="1" id="KW-0175">Coiled coil</keyword>
<dbReference type="EMBL" id="LQRC01000085">
    <property type="protein sequence ID" value="KXT72918.1"/>
    <property type="molecule type" value="Genomic_DNA"/>
</dbReference>
<gene>
    <name evidence="5" type="ORF">SGODD07_00559</name>
</gene>
<accession>A0A139NA30</accession>
<dbReference type="AlphaFoldDB" id="A0A139NA30"/>
<feature type="coiled-coil region" evidence="1">
    <location>
        <begin position="577"/>
        <end position="694"/>
    </location>
</feature>
<evidence type="ECO:0000259" key="4">
    <source>
        <dbReference type="Pfam" id="PF00188"/>
    </source>
</evidence>
<feature type="compositionally biased region" description="Basic and acidic residues" evidence="2">
    <location>
        <begin position="33"/>
        <end position="46"/>
    </location>
</feature>
<name>A0A139NA30_STRGN</name>
<dbReference type="Gene3D" id="3.40.33.10">
    <property type="entry name" value="CAP"/>
    <property type="match status" value="1"/>
</dbReference>
<evidence type="ECO:0000256" key="1">
    <source>
        <dbReference type="SAM" id="Coils"/>
    </source>
</evidence>
<dbReference type="PATRIC" id="fig|1302.21.peg.631"/>
<feature type="domain" description="SCP" evidence="4">
    <location>
        <begin position="314"/>
        <end position="440"/>
    </location>
</feature>
<feature type="coiled-coil region" evidence="1">
    <location>
        <begin position="162"/>
        <end position="238"/>
    </location>
</feature>
<evidence type="ECO:0000313" key="6">
    <source>
        <dbReference type="Proteomes" id="UP000070096"/>
    </source>
</evidence>
<dbReference type="Pfam" id="PF00188">
    <property type="entry name" value="CAP"/>
    <property type="match status" value="1"/>
</dbReference>
<organism evidence="5 6">
    <name type="scientific">Streptococcus gordonii</name>
    <dbReference type="NCBI Taxonomy" id="1302"/>
    <lineage>
        <taxon>Bacteria</taxon>
        <taxon>Bacillati</taxon>
        <taxon>Bacillota</taxon>
        <taxon>Bacilli</taxon>
        <taxon>Lactobacillales</taxon>
        <taxon>Streptococcaceae</taxon>
        <taxon>Streptococcus</taxon>
    </lineage>
</organism>
<proteinExistence type="predicted"/>
<reference evidence="5 6" key="1">
    <citation type="submission" date="2016-01" db="EMBL/GenBank/DDBJ databases">
        <title>Highly variable Streptococcus oralis are common among viridans streptococci isolated from primates.</title>
        <authorList>
            <person name="Denapaite D."/>
            <person name="Rieger M."/>
            <person name="Koendgen S."/>
            <person name="Brueckner R."/>
            <person name="Ochigava I."/>
            <person name="Kappeler P."/>
            <person name="Maetz-Rensing K."/>
            <person name="Leendertz F."/>
            <person name="Hakenbeck R."/>
        </authorList>
    </citation>
    <scope>NUCLEOTIDE SEQUENCE [LARGE SCALE GENOMIC DNA]</scope>
    <source>
        <strain evidence="5 6">DD07</strain>
    </source>
</reference>
<feature type="transmembrane region" description="Helical" evidence="3">
    <location>
        <begin position="731"/>
        <end position="748"/>
    </location>
</feature>
<keyword evidence="3" id="KW-0472">Membrane</keyword>
<comment type="caution">
    <text evidence="5">The sequence shown here is derived from an EMBL/GenBank/DDBJ whole genome shotgun (WGS) entry which is preliminary data.</text>
</comment>
<dbReference type="Proteomes" id="UP000070096">
    <property type="component" value="Unassembled WGS sequence"/>
</dbReference>
<protein>
    <submittedName>
        <fullName evidence="5">Surface exclusion protein Sea1/PrgA</fullName>
    </submittedName>
</protein>
<feature type="coiled-coil region" evidence="1">
    <location>
        <begin position="468"/>
        <end position="502"/>
    </location>
</feature>
<dbReference type="SUPFAM" id="SSF55797">
    <property type="entry name" value="PR-1-like"/>
    <property type="match status" value="1"/>
</dbReference>